<dbReference type="SUPFAM" id="SSF48179">
    <property type="entry name" value="6-phosphogluconate dehydrogenase C-terminal domain-like"/>
    <property type="match status" value="1"/>
</dbReference>
<dbReference type="InterPro" id="IPR008927">
    <property type="entry name" value="6-PGluconate_DH-like_C_sf"/>
</dbReference>
<sequence length="105" mass="11377">MYHEAFTPSTWNLLEVLDGEKMRVLEHLGCDPVPYVEACKFRNSLDDARDAKEVFFAYAAMPERAKGPLTVRSRYITEDVPQGARPAGVAGCGAGCADAGVLVAD</sequence>
<dbReference type="InterPro" id="IPR013328">
    <property type="entry name" value="6PGD_dom2"/>
</dbReference>
<reference evidence="2" key="1">
    <citation type="journal article" date="2013" name="Environ. Microbiol.">
        <title>Microbiota from the distal guts of lean and obese adolescents exhibit partial functional redundancy besides clear differences in community structure.</title>
        <authorList>
            <person name="Ferrer M."/>
            <person name="Ruiz A."/>
            <person name="Lanza F."/>
            <person name="Haange S.B."/>
            <person name="Oberbach A."/>
            <person name="Till H."/>
            <person name="Bargiela R."/>
            <person name="Campoy C."/>
            <person name="Segura M.T."/>
            <person name="Richter M."/>
            <person name="von Bergen M."/>
            <person name="Seifert J."/>
            <person name="Suarez A."/>
        </authorList>
    </citation>
    <scope>NUCLEOTIDE SEQUENCE</scope>
</reference>
<dbReference type="Pfam" id="PF02317">
    <property type="entry name" value="Octopine_DH"/>
    <property type="match status" value="1"/>
</dbReference>
<dbReference type="GO" id="GO:0016491">
    <property type="term" value="F:oxidoreductase activity"/>
    <property type="evidence" value="ECO:0007669"/>
    <property type="project" value="InterPro"/>
</dbReference>
<dbReference type="EMBL" id="AJWZ01001007">
    <property type="protein sequence ID" value="EKC75124.1"/>
    <property type="molecule type" value="Genomic_DNA"/>
</dbReference>
<accession>K1U570</accession>
<comment type="caution">
    <text evidence="2">The sequence shown here is derived from an EMBL/GenBank/DDBJ whole genome shotgun (WGS) entry which is preliminary data.</text>
</comment>
<name>K1U570_9ZZZZ</name>
<dbReference type="InterPro" id="IPR003421">
    <property type="entry name" value="Opine_DH"/>
</dbReference>
<proteinExistence type="predicted"/>
<dbReference type="Gene3D" id="1.10.1040.10">
    <property type="entry name" value="N-(1-d-carboxylethyl)-l-norvaline Dehydrogenase, domain 2"/>
    <property type="match status" value="1"/>
</dbReference>
<evidence type="ECO:0000259" key="1">
    <source>
        <dbReference type="Pfam" id="PF02317"/>
    </source>
</evidence>
<organism evidence="2">
    <name type="scientific">human gut metagenome</name>
    <dbReference type="NCBI Taxonomy" id="408170"/>
    <lineage>
        <taxon>unclassified sequences</taxon>
        <taxon>metagenomes</taxon>
        <taxon>organismal metagenomes</taxon>
    </lineage>
</organism>
<dbReference type="AlphaFoldDB" id="K1U570"/>
<evidence type="ECO:0000313" key="2">
    <source>
        <dbReference type="EMBL" id="EKC75124.1"/>
    </source>
</evidence>
<protein>
    <submittedName>
        <fullName evidence="2">NAD/NADP octopine/nopaline dehydrogenase family protein</fullName>
    </submittedName>
</protein>
<feature type="domain" description="Opine dehydrogenase" evidence="1">
    <location>
        <begin position="1"/>
        <end position="86"/>
    </location>
</feature>
<gene>
    <name evidence="2" type="ORF">OBE_01515</name>
</gene>